<feature type="region of interest" description="Disordered" evidence="8">
    <location>
        <begin position="1"/>
        <end position="44"/>
    </location>
</feature>
<evidence type="ECO:0000256" key="2">
    <source>
        <dbReference type="ARBA" id="ARBA00022512"/>
    </source>
</evidence>
<keyword evidence="9" id="KW-1133">Transmembrane helix</keyword>
<keyword evidence="3" id="KW-0964">Secreted</keyword>
<accession>A0A5S9M449</accession>
<reference evidence="11 12" key="1">
    <citation type="submission" date="2019-12" db="EMBL/GenBank/DDBJ databases">
        <title>Full genome sequence of a Bacillus safensis strain isolated from commercially available natto in Indonesia.</title>
        <authorList>
            <person name="Yoshida M."/>
            <person name="Uomi M."/>
            <person name="Waturangi D."/>
            <person name="Ekaputri J.J."/>
            <person name="Setiamarga D.H.E."/>
        </authorList>
    </citation>
    <scope>NUCLEOTIDE SEQUENCE [LARGE SCALE GENOMIC DNA]</scope>
    <source>
        <strain evidence="11 12">IDN1</strain>
    </source>
</reference>
<keyword evidence="4" id="KW-0732">Signal</keyword>
<dbReference type="NCBIfam" id="TIGR01076">
    <property type="entry name" value="sortase_fam"/>
    <property type="match status" value="1"/>
</dbReference>
<sequence length="279" mass="31442">MGEVKIKTLIVKNAPVKNEEDHTNPPASDKGDQHPPHDSNGELPKTGEEWLRYMMYAGILLVVSGTVLLVLRRRTIQKKGRSVLMKKRTLFGSFLVVAGLMLISVPFLYEWRTSQETAAMEQALKMIAENDSDALSSIPHLTVSEEDLRDVMELEIPSIDLNEKSASCYNKKENLGIALTQIKSHQMPGEGNFTIAGHRGYRGDRLFRQLPEVPKGEKVVLHHQAETYEYKIVSSATIEPTDVDVLKDRGKNELTLITCTLDGQKRFVLKRNTNQRFKG</sequence>
<keyword evidence="2" id="KW-0134">Cell wall</keyword>
<dbReference type="EMBL" id="AP021906">
    <property type="protein sequence ID" value="BBP87923.1"/>
    <property type="molecule type" value="Genomic_DNA"/>
</dbReference>
<dbReference type="SUPFAM" id="SSF63817">
    <property type="entry name" value="Sortase"/>
    <property type="match status" value="1"/>
</dbReference>
<dbReference type="AlphaFoldDB" id="A0A5S9M449"/>
<dbReference type="Pfam" id="PF00746">
    <property type="entry name" value="Gram_pos_anchor"/>
    <property type="match status" value="1"/>
</dbReference>
<evidence type="ECO:0000256" key="3">
    <source>
        <dbReference type="ARBA" id="ARBA00022525"/>
    </source>
</evidence>
<gene>
    <name evidence="11" type="ORF">BsIDN1_15410</name>
</gene>
<dbReference type="Gene3D" id="2.40.260.10">
    <property type="entry name" value="Sortase"/>
    <property type="match status" value="1"/>
</dbReference>
<dbReference type="InterPro" id="IPR005754">
    <property type="entry name" value="Sortase"/>
</dbReference>
<feature type="transmembrane region" description="Helical" evidence="9">
    <location>
        <begin position="91"/>
        <end position="109"/>
    </location>
</feature>
<name>A0A5S9M449_BACIA</name>
<dbReference type="InterPro" id="IPR023365">
    <property type="entry name" value="Sortase_dom-sf"/>
</dbReference>
<evidence type="ECO:0000256" key="8">
    <source>
        <dbReference type="SAM" id="MobiDB-lite"/>
    </source>
</evidence>
<keyword evidence="9" id="KW-0472">Membrane</keyword>
<comment type="subcellular location">
    <subcellularLocation>
        <location evidence="1">Secreted</location>
        <location evidence="1">Cell wall</location>
        <topology evidence="1">Peptidoglycan-anchor</topology>
    </subcellularLocation>
</comment>
<dbReference type="InterPro" id="IPR019931">
    <property type="entry name" value="LPXTG_anchor"/>
</dbReference>
<dbReference type="GO" id="GO:0016787">
    <property type="term" value="F:hydrolase activity"/>
    <property type="evidence" value="ECO:0007669"/>
    <property type="project" value="UniProtKB-KW"/>
</dbReference>
<keyword evidence="9" id="KW-0812">Transmembrane</keyword>
<protein>
    <recommendedName>
        <fullName evidence="10">Gram-positive cocci surface proteins LPxTG domain-containing protein</fullName>
    </recommendedName>
</protein>
<organism evidence="11 12">
    <name type="scientific">Bacillus safensis</name>
    <dbReference type="NCBI Taxonomy" id="561879"/>
    <lineage>
        <taxon>Bacteria</taxon>
        <taxon>Bacillati</taxon>
        <taxon>Bacillota</taxon>
        <taxon>Bacilli</taxon>
        <taxon>Bacillales</taxon>
        <taxon>Bacillaceae</taxon>
        <taxon>Bacillus</taxon>
    </lineage>
</organism>
<evidence type="ECO:0000256" key="6">
    <source>
        <dbReference type="ARBA" id="ARBA00023088"/>
    </source>
</evidence>
<evidence type="ECO:0000313" key="12">
    <source>
        <dbReference type="Proteomes" id="UP000464658"/>
    </source>
</evidence>
<feature type="domain" description="Gram-positive cocci surface proteins LPxTG" evidence="10">
    <location>
        <begin position="36"/>
        <end position="75"/>
    </location>
</feature>
<evidence type="ECO:0000259" key="10">
    <source>
        <dbReference type="Pfam" id="PF00746"/>
    </source>
</evidence>
<evidence type="ECO:0000313" key="11">
    <source>
        <dbReference type="EMBL" id="BBP87923.1"/>
    </source>
</evidence>
<evidence type="ECO:0000256" key="7">
    <source>
        <dbReference type="PIRSR" id="PIRSR605754-1"/>
    </source>
</evidence>
<keyword evidence="5" id="KW-0378">Hydrolase</keyword>
<evidence type="ECO:0000256" key="5">
    <source>
        <dbReference type="ARBA" id="ARBA00022801"/>
    </source>
</evidence>
<feature type="compositionally biased region" description="Basic and acidic residues" evidence="8">
    <location>
        <begin position="17"/>
        <end position="44"/>
    </location>
</feature>
<dbReference type="NCBIfam" id="TIGR01167">
    <property type="entry name" value="LPXTG_anchor"/>
    <property type="match status" value="1"/>
</dbReference>
<proteinExistence type="predicted"/>
<dbReference type="Proteomes" id="UP000464658">
    <property type="component" value="Chromosome"/>
</dbReference>
<feature type="active site" description="Proton donor/acceptor" evidence="7">
    <location>
        <position position="198"/>
    </location>
</feature>
<evidence type="ECO:0000256" key="4">
    <source>
        <dbReference type="ARBA" id="ARBA00022729"/>
    </source>
</evidence>
<feature type="transmembrane region" description="Helical" evidence="9">
    <location>
        <begin position="53"/>
        <end position="71"/>
    </location>
</feature>
<keyword evidence="6" id="KW-0572">Peptidoglycan-anchor</keyword>
<evidence type="ECO:0000256" key="1">
    <source>
        <dbReference type="ARBA" id="ARBA00004168"/>
    </source>
</evidence>
<feature type="active site" description="Acyl-thioester intermediate" evidence="7">
    <location>
        <position position="259"/>
    </location>
</feature>
<evidence type="ECO:0000256" key="9">
    <source>
        <dbReference type="SAM" id="Phobius"/>
    </source>
</evidence>
<dbReference type="Pfam" id="PF04203">
    <property type="entry name" value="Sortase"/>
    <property type="match status" value="1"/>
</dbReference>